<dbReference type="InterPro" id="IPR001610">
    <property type="entry name" value="PAC"/>
</dbReference>
<dbReference type="SUPFAM" id="SSF55785">
    <property type="entry name" value="PYP-like sensor domain (PAS domain)"/>
    <property type="match status" value="3"/>
</dbReference>
<feature type="domain" description="PAC" evidence="4">
    <location>
        <begin position="85"/>
        <end position="137"/>
    </location>
</feature>
<dbReference type="InterPro" id="IPR035965">
    <property type="entry name" value="PAS-like_dom_sf"/>
</dbReference>
<evidence type="ECO:0000256" key="1">
    <source>
        <dbReference type="PROSITE-ProRule" id="PRU00284"/>
    </source>
</evidence>
<dbReference type="AlphaFoldDB" id="A0AAX3DZL3"/>
<dbReference type="InterPro" id="IPR013655">
    <property type="entry name" value="PAS_fold_3"/>
</dbReference>
<dbReference type="Proteomes" id="UP001163166">
    <property type="component" value="Chromosome"/>
</dbReference>
<dbReference type="InterPro" id="IPR000700">
    <property type="entry name" value="PAS-assoc_C"/>
</dbReference>
<dbReference type="PANTHER" id="PTHR24422">
    <property type="entry name" value="CHEMOTAXIS PROTEIN METHYLTRANSFERASE"/>
    <property type="match status" value="1"/>
</dbReference>
<name>A0AAX3DZL3_RHOPL</name>
<feature type="domain" description="PAC" evidence="4">
    <location>
        <begin position="207"/>
        <end position="259"/>
    </location>
</feature>
<proteinExistence type="predicted"/>
<feature type="domain" description="PAS" evidence="3">
    <location>
        <begin position="154"/>
        <end position="178"/>
    </location>
</feature>
<feature type="domain" description="PAC" evidence="4">
    <location>
        <begin position="329"/>
        <end position="381"/>
    </location>
</feature>
<dbReference type="SMART" id="SM00086">
    <property type="entry name" value="PAC"/>
    <property type="match status" value="3"/>
</dbReference>
<organism evidence="5 6">
    <name type="scientific">Rhodopseudomonas palustris</name>
    <dbReference type="NCBI Taxonomy" id="1076"/>
    <lineage>
        <taxon>Bacteria</taxon>
        <taxon>Pseudomonadati</taxon>
        <taxon>Pseudomonadota</taxon>
        <taxon>Alphaproteobacteria</taxon>
        <taxon>Hyphomicrobiales</taxon>
        <taxon>Nitrobacteraceae</taxon>
        <taxon>Rhodopseudomonas</taxon>
    </lineage>
</organism>
<dbReference type="CDD" id="cd00130">
    <property type="entry name" value="PAS"/>
    <property type="match status" value="3"/>
</dbReference>
<evidence type="ECO:0000313" key="5">
    <source>
        <dbReference type="EMBL" id="UYO40154.1"/>
    </source>
</evidence>
<protein>
    <submittedName>
        <fullName evidence="5">PAS domain-containing methyl-accepting chemotaxis protein</fullName>
    </submittedName>
</protein>
<keyword evidence="1" id="KW-0807">Transducer</keyword>
<evidence type="ECO:0000259" key="2">
    <source>
        <dbReference type="PROSITE" id="PS50111"/>
    </source>
</evidence>
<dbReference type="PANTHER" id="PTHR24422:SF10">
    <property type="entry name" value="CHEMOTAXIS PROTEIN METHYLTRANSFERASE 2"/>
    <property type="match status" value="1"/>
</dbReference>
<dbReference type="InterPro" id="IPR004089">
    <property type="entry name" value="MCPsignal_dom"/>
</dbReference>
<dbReference type="Gene3D" id="3.30.450.20">
    <property type="entry name" value="PAS domain"/>
    <property type="match status" value="3"/>
</dbReference>
<dbReference type="SMART" id="SM00091">
    <property type="entry name" value="PAS"/>
    <property type="match status" value="3"/>
</dbReference>
<dbReference type="InterPro" id="IPR000014">
    <property type="entry name" value="PAS"/>
</dbReference>
<evidence type="ECO:0000259" key="3">
    <source>
        <dbReference type="PROSITE" id="PS50112"/>
    </source>
</evidence>
<sequence length="555" mass="60954">MFSFFRSADQDRAAALLAAIDRSQAVIEFDTGGTIRRANDSFLRTFGYSRDELIGQNHSILVDPAESDTPRYRQFWEALRAGEYQSGEYQRIAKDGHHVWIQASYSPICNRLGTPVGVVKVASDITAAKMKSLDDAGNRAAISRAQAVIEFAMDGTILTANENFLTVMGYSLDEIRGKHHSMFVPAAERDSAGYREFWARLNRGNYFPGEFKRIGKGGREVWILASYNPILDDCGKPIKVVKYATDVTAQKLANADSSGQIAAIRKSQAVIEFKPDGTILDANENFLKTMGYSLAEIKGQHHSMFVDQSERHSETYREFWAALARGEYQAGEFHRFAKGGREVWIQASYNPIQDLDGRTYKVVKYAADTTAQVQRRLANEEVRGMLVHVSDSTEELTSTVSMIAEATNRTRETTQQAVGEVVTADGQAKRLDDAAKSMSGIAEIIGHITGQINLLALNATIESARAGEAGRGFAVVAQEVKILATQARNATDQIVDQIDNLNGIASEVVGALSNIRSAIDRVNEFVTSTASTAEQQNAATIEISASMHRATAMLR</sequence>
<dbReference type="Gene3D" id="1.10.287.950">
    <property type="entry name" value="Methyl-accepting chemotaxis protein"/>
    <property type="match status" value="1"/>
</dbReference>
<dbReference type="NCBIfam" id="TIGR00229">
    <property type="entry name" value="sensory_box"/>
    <property type="match status" value="3"/>
</dbReference>
<dbReference type="PROSITE" id="PS50113">
    <property type="entry name" value="PAC"/>
    <property type="match status" value="3"/>
</dbReference>
<evidence type="ECO:0000259" key="4">
    <source>
        <dbReference type="PROSITE" id="PS50113"/>
    </source>
</evidence>
<feature type="domain" description="PAS" evidence="3">
    <location>
        <begin position="9"/>
        <end position="82"/>
    </location>
</feature>
<dbReference type="Pfam" id="PF00015">
    <property type="entry name" value="MCPsignal"/>
    <property type="match status" value="1"/>
</dbReference>
<dbReference type="PROSITE" id="PS50111">
    <property type="entry name" value="CHEMOTAXIS_TRANSDUC_2"/>
    <property type="match status" value="1"/>
</dbReference>
<gene>
    <name evidence="5" type="ORF">KQX62_02245</name>
</gene>
<dbReference type="GO" id="GO:0016020">
    <property type="term" value="C:membrane"/>
    <property type="evidence" value="ECO:0007669"/>
    <property type="project" value="InterPro"/>
</dbReference>
<evidence type="ECO:0000313" key="6">
    <source>
        <dbReference type="Proteomes" id="UP001163166"/>
    </source>
</evidence>
<dbReference type="PROSITE" id="PS50112">
    <property type="entry name" value="PAS"/>
    <property type="match status" value="2"/>
</dbReference>
<dbReference type="EMBL" id="CP076676">
    <property type="protein sequence ID" value="UYO40154.1"/>
    <property type="molecule type" value="Genomic_DNA"/>
</dbReference>
<dbReference type="InterPro" id="IPR050903">
    <property type="entry name" value="Bact_Chemotaxis_MeTrfase"/>
</dbReference>
<dbReference type="Pfam" id="PF08447">
    <property type="entry name" value="PAS_3"/>
    <property type="match status" value="3"/>
</dbReference>
<dbReference type="SMART" id="SM00283">
    <property type="entry name" value="MA"/>
    <property type="match status" value="1"/>
</dbReference>
<feature type="domain" description="Methyl-accepting transducer" evidence="2">
    <location>
        <begin position="380"/>
        <end position="555"/>
    </location>
</feature>
<reference evidence="5" key="1">
    <citation type="journal article" date="2022" name="Biol. Control">
        <title>In silico genomic analysis of Rhodopseudomonas palustris strains revealed potential biocontrol agents and crop yield enhancers.</title>
        <authorList>
            <person name="Surachat K."/>
            <person name="Kantachote D."/>
            <person name="Deachamag P."/>
            <person name="Wonglapsuwan M."/>
        </authorList>
    </citation>
    <scope>NUCLEOTIDE SEQUENCE</scope>
    <source>
        <strain evidence="5">TLS06</strain>
    </source>
</reference>
<dbReference type="GO" id="GO:0007165">
    <property type="term" value="P:signal transduction"/>
    <property type="evidence" value="ECO:0007669"/>
    <property type="project" value="UniProtKB-KW"/>
</dbReference>
<dbReference type="RefSeq" id="WP_264075274.1">
    <property type="nucleotide sequence ID" value="NZ_CP076676.1"/>
</dbReference>
<dbReference type="SUPFAM" id="SSF58104">
    <property type="entry name" value="Methyl-accepting chemotaxis protein (MCP) signaling domain"/>
    <property type="match status" value="1"/>
</dbReference>
<accession>A0AAX3DZL3</accession>